<dbReference type="RefSeq" id="WP_209947964.1">
    <property type="nucleotide sequence ID" value="NZ_JAGGJU010000013.1"/>
</dbReference>
<dbReference type="InterPro" id="IPR051781">
    <property type="entry name" value="Metallo-dep_Hydrolase"/>
</dbReference>
<name>A0ABS4E4G0_9HYPH</name>
<proteinExistence type="predicted"/>
<gene>
    <name evidence="2" type="ORF">J2Z17_004276</name>
</gene>
<keyword evidence="3" id="KW-1185">Reference proteome</keyword>
<dbReference type="EMBL" id="JAGGJU010000013">
    <property type="protein sequence ID" value="MBP1852817.1"/>
    <property type="molecule type" value="Genomic_DNA"/>
</dbReference>
<organism evidence="2 3">
    <name type="scientific">Rhizobium halophytocola</name>
    <dbReference type="NCBI Taxonomy" id="735519"/>
    <lineage>
        <taxon>Bacteria</taxon>
        <taxon>Pseudomonadati</taxon>
        <taxon>Pseudomonadota</taxon>
        <taxon>Alphaproteobacteria</taxon>
        <taxon>Hyphomicrobiales</taxon>
        <taxon>Rhizobiaceae</taxon>
        <taxon>Rhizobium/Agrobacterium group</taxon>
        <taxon>Rhizobium</taxon>
    </lineage>
</organism>
<feature type="domain" description="Amidohydrolase 3" evidence="1">
    <location>
        <begin position="258"/>
        <end position="444"/>
    </location>
</feature>
<dbReference type="SUPFAM" id="SSF51556">
    <property type="entry name" value="Metallo-dependent hydrolases"/>
    <property type="match status" value="1"/>
</dbReference>
<reference evidence="2 3" key="1">
    <citation type="submission" date="2021-03" db="EMBL/GenBank/DDBJ databases">
        <title>Genomic Encyclopedia of Type Strains, Phase IV (KMG-IV): sequencing the most valuable type-strain genomes for metagenomic binning, comparative biology and taxonomic classification.</title>
        <authorList>
            <person name="Goeker M."/>
        </authorList>
    </citation>
    <scope>NUCLEOTIDE SEQUENCE [LARGE SCALE GENOMIC DNA]</scope>
    <source>
        <strain evidence="2 3">DSM 21600</strain>
    </source>
</reference>
<evidence type="ECO:0000313" key="3">
    <source>
        <dbReference type="Proteomes" id="UP000759443"/>
    </source>
</evidence>
<dbReference type="SUPFAM" id="SSF51338">
    <property type="entry name" value="Composite domain of metallo-dependent hydrolases"/>
    <property type="match status" value="1"/>
</dbReference>
<dbReference type="Gene3D" id="2.30.40.10">
    <property type="entry name" value="Urease, subunit C, domain 1"/>
    <property type="match status" value="2"/>
</dbReference>
<dbReference type="InterPro" id="IPR011059">
    <property type="entry name" value="Metal-dep_hydrolase_composite"/>
</dbReference>
<evidence type="ECO:0000259" key="1">
    <source>
        <dbReference type="Pfam" id="PF07969"/>
    </source>
</evidence>
<dbReference type="Gene3D" id="3.20.20.140">
    <property type="entry name" value="Metal-dependent hydrolases"/>
    <property type="match status" value="1"/>
</dbReference>
<sequence length="465" mass="48992">MEKLLLKNARIITGEQAGENDMSCGFLLIKGHRIERVGTGSAPSIRDATVIDLEGAAMLPGIINAHSHGLTGGPSMPSGSRAFPAAAVHYQRNRHLLSGTTTALNVCGLVLPEDIDAGCLPHPLDVHVATAHSPSSIAAAKAVDGAGLLDKHMQANARFIMAAGAKALGEAGGGQTLGGSAQDYRFIPEAIRQATGVQVHPLQARRLKDAILGAKLDGKGRHSDTQLAVIMEEADLSDRIAVSALRALVTDTVMPPVKLAMDGLEELARLSAEIGVPAIFHTAAPTIDTLLRLAATYRDARMIAGHANHPSFSTAEAVDAARRLRALNVAIDVSTLDGIETRWRNTPDTFDALIEARLVDTISTDFAGGDWDSILGAVQRIVRKGQMRPADAIALATGNVARLFTALAGDRGILRAGKRADIVIAEAHNFSRVRHVISNGRFVVIDGQVCSELPEGAVHPPDPTD</sequence>
<dbReference type="Proteomes" id="UP000759443">
    <property type="component" value="Unassembled WGS sequence"/>
</dbReference>
<dbReference type="InterPro" id="IPR013108">
    <property type="entry name" value="Amidohydro_3"/>
</dbReference>
<accession>A0ABS4E4G0</accession>
<evidence type="ECO:0000313" key="2">
    <source>
        <dbReference type="EMBL" id="MBP1852817.1"/>
    </source>
</evidence>
<dbReference type="InterPro" id="IPR032466">
    <property type="entry name" value="Metal_Hydrolase"/>
</dbReference>
<dbReference type="Pfam" id="PF07969">
    <property type="entry name" value="Amidohydro_3"/>
    <property type="match status" value="1"/>
</dbReference>
<dbReference type="PANTHER" id="PTHR43135:SF3">
    <property type="entry name" value="ALPHA-D-RIBOSE 1-METHYLPHOSPHONATE 5-TRIPHOSPHATE DIPHOSPHATASE"/>
    <property type="match status" value="1"/>
</dbReference>
<comment type="caution">
    <text evidence="2">The sequence shown here is derived from an EMBL/GenBank/DDBJ whole genome shotgun (WGS) entry which is preliminary data.</text>
</comment>
<protein>
    <submittedName>
        <fullName evidence="2">Imidazolonepropionase-like amidohydrolase</fullName>
    </submittedName>
</protein>
<dbReference type="PANTHER" id="PTHR43135">
    <property type="entry name" value="ALPHA-D-RIBOSE 1-METHYLPHOSPHONATE 5-TRIPHOSPHATE DIPHOSPHATASE"/>
    <property type="match status" value="1"/>
</dbReference>